<dbReference type="PATRIC" id="fig|1429439.4.peg.2341"/>
<dbReference type="GO" id="GO:0006310">
    <property type="term" value="P:DNA recombination"/>
    <property type="evidence" value="ECO:0007669"/>
    <property type="project" value="TreeGrafter"/>
</dbReference>
<dbReference type="EMBL" id="AZHX01000549">
    <property type="protein sequence ID" value="ETX07010.1"/>
    <property type="molecule type" value="Genomic_DNA"/>
</dbReference>
<dbReference type="InterPro" id="IPR051699">
    <property type="entry name" value="Rpn/YhgA-like_nuclease"/>
</dbReference>
<name>W4MA03_9BACT</name>
<dbReference type="InterPro" id="IPR010106">
    <property type="entry name" value="RpnA"/>
</dbReference>
<feature type="domain" description="Transposase (putative) YhgA-like" evidence="2">
    <location>
        <begin position="7"/>
        <end position="199"/>
    </location>
</feature>
<dbReference type="PANTHER" id="PTHR34611">
    <property type="match status" value="1"/>
</dbReference>
<protein>
    <recommendedName>
        <fullName evidence="2">Transposase (putative) YhgA-like domain-containing protein</fullName>
    </recommendedName>
</protein>
<dbReference type="HOGENOM" id="CLU_059548_1_0_7"/>
<evidence type="ECO:0000313" key="3">
    <source>
        <dbReference type="EMBL" id="ETX07010.1"/>
    </source>
</evidence>
<keyword evidence="4" id="KW-1185">Reference proteome</keyword>
<gene>
    <name evidence="3" type="ORF">ETSY2_13705</name>
</gene>
<comment type="similarity">
    <text evidence="1">Belongs to the Rpn/YhgA-like nuclease family.</text>
</comment>
<comment type="caution">
    <text evidence="3">The sequence shown here is derived from an EMBL/GenBank/DDBJ whole genome shotgun (WGS) entry which is preliminary data.</text>
</comment>
<dbReference type="NCBIfam" id="TIGR01784">
    <property type="entry name" value="T_den_put_tspse"/>
    <property type="match status" value="1"/>
</dbReference>
<proteinExistence type="inferred from homology"/>
<dbReference type="AlphaFoldDB" id="W4MA03"/>
<dbReference type="Pfam" id="PF04754">
    <property type="entry name" value="Transposase_31"/>
    <property type="match status" value="1"/>
</dbReference>
<dbReference type="PANTHER" id="PTHR34611:SF2">
    <property type="entry name" value="INACTIVE RECOMBINATION-PROMOTING NUCLEASE-LIKE PROTEIN RPNE-RELATED"/>
    <property type="match status" value="1"/>
</dbReference>
<evidence type="ECO:0000256" key="1">
    <source>
        <dbReference type="ARBA" id="ARBA00009787"/>
    </source>
</evidence>
<organism evidence="3 4">
    <name type="scientific">Candidatus Entotheonella gemina</name>
    <dbReference type="NCBI Taxonomy" id="1429439"/>
    <lineage>
        <taxon>Bacteria</taxon>
        <taxon>Pseudomonadati</taxon>
        <taxon>Nitrospinota/Tectimicrobiota group</taxon>
        <taxon>Candidatus Tectimicrobiota</taxon>
        <taxon>Candidatus Entotheonellia</taxon>
        <taxon>Candidatus Entotheonellales</taxon>
        <taxon>Candidatus Entotheonellaceae</taxon>
        <taxon>Candidatus Entotheonella</taxon>
    </lineage>
</organism>
<accession>W4MA03</accession>
<dbReference type="InterPro" id="IPR006842">
    <property type="entry name" value="Transposase_31"/>
</dbReference>
<evidence type="ECO:0000259" key="2">
    <source>
        <dbReference type="Pfam" id="PF04754"/>
    </source>
</evidence>
<sequence length="316" mass="35891">MADEIQNPHDKLVHAVLGDMASATSFLQLHLPQALRETLNWPTLKRLEASFVDEALRSSEADLLYEVEQVSGEDSVWLYVLLEHQSSVDSWLRLRLLKYCCRIWEMQLGTEPRPQVLRAIVPLVFYQGERPWSPSTEFADLFAEPVRDWPWVPHFSHELIDQSGLSVESVQGEVKVRIMQLLLLAAYHRAEGWMERVAELWLALSESTPSGGLNYLQVFVLYVLSTQDREEVSAFGEVLRRYGTGGEVMSYAQELLAEGRAEGRVEGRAEGKMRAEVEMIESFLREGVGWAVIERATGLDKAQFEALKQQVEALNG</sequence>
<dbReference type="GO" id="GO:1990238">
    <property type="term" value="F:double-stranded DNA endonuclease activity"/>
    <property type="evidence" value="ECO:0007669"/>
    <property type="project" value="TreeGrafter"/>
</dbReference>
<reference evidence="3 4" key="1">
    <citation type="journal article" date="2014" name="Nature">
        <title>An environmental bacterial taxon with a large and distinct metabolic repertoire.</title>
        <authorList>
            <person name="Wilson M.C."/>
            <person name="Mori T."/>
            <person name="Ruckert C."/>
            <person name="Uria A.R."/>
            <person name="Helf M.J."/>
            <person name="Takada K."/>
            <person name="Gernert C."/>
            <person name="Steffens U.A."/>
            <person name="Heycke N."/>
            <person name="Schmitt S."/>
            <person name="Rinke C."/>
            <person name="Helfrich E.J."/>
            <person name="Brachmann A.O."/>
            <person name="Gurgui C."/>
            <person name="Wakimoto T."/>
            <person name="Kracht M."/>
            <person name="Crusemann M."/>
            <person name="Hentschel U."/>
            <person name="Abe I."/>
            <person name="Matsunaga S."/>
            <person name="Kalinowski J."/>
            <person name="Takeyama H."/>
            <person name="Piel J."/>
        </authorList>
    </citation>
    <scope>NUCLEOTIDE SEQUENCE [LARGE SCALE GENOMIC DNA]</scope>
    <source>
        <strain evidence="4">TSY2</strain>
    </source>
</reference>
<dbReference type="Proteomes" id="UP000019140">
    <property type="component" value="Unassembled WGS sequence"/>
</dbReference>
<evidence type="ECO:0000313" key="4">
    <source>
        <dbReference type="Proteomes" id="UP000019140"/>
    </source>
</evidence>